<evidence type="ECO:0000313" key="3">
    <source>
        <dbReference type="EMBL" id="PWH83233.1"/>
    </source>
</evidence>
<dbReference type="Proteomes" id="UP000245375">
    <property type="component" value="Unassembled WGS sequence"/>
</dbReference>
<organism evidence="3 4">
    <name type="scientific">Algibacter marinivivus</name>
    <dbReference type="NCBI Taxonomy" id="2100723"/>
    <lineage>
        <taxon>Bacteria</taxon>
        <taxon>Pseudomonadati</taxon>
        <taxon>Bacteroidota</taxon>
        <taxon>Flavobacteriia</taxon>
        <taxon>Flavobacteriales</taxon>
        <taxon>Flavobacteriaceae</taxon>
        <taxon>Algibacter</taxon>
    </lineage>
</organism>
<name>A0A2U2X640_9FLAO</name>
<keyword evidence="1" id="KW-1133">Transmembrane helix</keyword>
<evidence type="ECO:0000259" key="2">
    <source>
        <dbReference type="Pfam" id="PF13239"/>
    </source>
</evidence>
<keyword evidence="1" id="KW-0812">Transmembrane</keyword>
<dbReference type="InterPro" id="IPR025698">
    <property type="entry name" value="2TM_dom"/>
</dbReference>
<reference evidence="3 4" key="2">
    <citation type="submission" date="2018-05" db="EMBL/GenBank/DDBJ databases">
        <title>Algibacter marinivivus sp. nov., isolated from sample around a algae.</title>
        <authorList>
            <person name="Zhong X."/>
        </authorList>
    </citation>
    <scope>NUCLEOTIDE SEQUENCE [LARGE SCALE GENOMIC DNA]</scope>
    <source>
        <strain evidence="3 4">ZY111</strain>
    </source>
</reference>
<keyword evidence="4" id="KW-1185">Reference proteome</keyword>
<gene>
    <name evidence="3" type="ORF">DIS18_01380</name>
</gene>
<dbReference type="Pfam" id="PF13239">
    <property type="entry name" value="2TM"/>
    <property type="match status" value="1"/>
</dbReference>
<feature type="transmembrane region" description="Helical" evidence="1">
    <location>
        <begin position="55"/>
        <end position="74"/>
    </location>
</feature>
<reference evidence="4" key="1">
    <citation type="submission" date="2018-05" db="EMBL/GenBank/DDBJ databases">
        <title>Algibacter marinivivus sp. nov., isolated from sample around a algae.</title>
        <authorList>
            <person name="Lu D."/>
        </authorList>
    </citation>
    <scope>NUCLEOTIDE SEQUENCE [LARGE SCALE GENOMIC DNA]</scope>
    <source>
        <strain evidence="4">ZY111</strain>
    </source>
</reference>
<accession>A0A2U2X640</accession>
<evidence type="ECO:0000256" key="1">
    <source>
        <dbReference type="SAM" id="Phobius"/>
    </source>
</evidence>
<comment type="caution">
    <text evidence="3">The sequence shown here is derived from an EMBL/GenBank/DDBJ whole genome shotgun (WGS) entry which is preliminary data.</text>
</comment>
<keyword evidence="1" id="KW-0472">Membrane</keyword>
<feature type="transmembrane region" description="Helical" evidence="1">
    <location>
        <begin position="25"/>
        <end position="43"/>
    </location>
</feature>
<evidence type="ECO:0000313" key="4">
    <source>
        <dbReference type="Proteomes" id="UP000245375"/>
    </source>
</evidence>
<dbReference type="EMBL" id="QFRI01000001">
    <property type="protein sequence ID" value="PWH83233.1"/>
    <property type="molecule type" value="Genomic_DNA"/>
</dbReference>
<proteinExistence type="predicted"/>
<sequence length="100" mass="12421">MEQLQDTETNKKAIRARKRIEDIKGFYQHLFAYCLFSPFMIFINYKTYWEYKWFWFPILGWGLGVAIHAFTIFVHKGNFGRDWEERKIEEIMRKEENKWD</sequence>
<protein>
    <recommendedName>
        <fullName evidence="2">2TM domain-containing protein</fullName>
    </recommendedName>
</protein>
<feature type="domain" description="2TM" evidence="2">
    <location>
        <begin position="15"/>
        <end position="92"/>
    </location>
</feature>
<dbReference type="RefSeq" id="WP_109351257.1">
    <property type="nucleotide sequence ID" value="NZ_QFRI01000001.1"/>
</dbReference>
<reference evidence="4" key="3">
    <citation type="submission" date="2018-05" db="EMBL/GenBank/DDBJ databases">
        <authorList>
            <person name="Lu D."/>
        </authorList>
    </citation>
    <scope>NUCLEOTIDE SEQUENCE [LARGE SCALE GENOMIC DNA]</scope>
    <source>
        <strain evidence="4">ZY111</strain>
    </source>
</reference>
<dbReference type="AlphaFoldDB" id="A0A2U2X640"/>
<dbReference type="OrthoDB" id="8965954at2"/>